<accession>A0A0M3HUX5</accession>
<proteinExistence type="predicted"/>
<dbReference type="Proteomes" id="UP000036681">
    <property type="component" value="Unplaced"/>
</dbReference>
<dbReference type="WBParaSite" id="ALUE_0000665901-mRNA-1">
    <property type="protein sequence ID" value="ALUE_0000665901-mRNA-1"/>
    <property type="gene ID" value="ALUE_0000665901"/>
</dbReference>
<reference evidence="2" key="1">
    <citation type="submission" date="2017-02" db="UniProtKB">
        <authorList>
            <consortium name="WormBaseParasite"/>
        </authorList>
    </citation>
    <scope>IDENTIFICATION</scope>
</reference>
<evidence type="ECO:0000313" key="2">
    <source>
        <dbReference type="WBParaSite" id="ALUE_0000665901-mRNA-1"/>
    </source>
</evidence>
<protein>
    <submittedName>
        <fullName evidence="2">FMRFamide-related neuropeptide</fullName>
    </submittedName>
</protein>
<evidence type="ECO:0000313" key="1">
    <source>
        <dbReference type="Proteomes" id="UP000036681"/>
    </source>
</evidence>
<dbReference type="AlphaFoldDB" id="A0A0M3HUX5"/>
<organism evidence="1 2">
    <name type="scientific">Ascaris lumbricoides</name>
    <name type="common">Giant roundworm</name>
    <dbReference type="NCBI Taxonomy" id="6252"/>
    <lineage>
        <taxon>Eukaryota</taxon>
        <taxon>Metazoa</taxon>
        <taxon>Ecdysozoa</taxon>
        <taxon>Nematoda</taxon>
        <taxon>Chromadorea</taxon>
        <taxon>Rhabditida</taxon>
        <taxon>Spirurina</taxon>
        <taxon>Ascaridomorpha</taxon>
        <taxon>Ascaridoidea</taxon>
        <taxon>Ascarididae</taxon>
        <taxon>Ascaris</taxon>
    </lineage>
</organism>
<keyword evidence="1" id="KW-1185">Reference proteome</keyword>
<sequence>MVSSPTPLYSRSFSFAQMLRSTVVGLFACIAVAVVASAEDDEQVAEKRAMRNALVRFGRSGMRNALVRFGKRADDNEYSTLDEKRNGAPQPFVRFGRSGRVDHIHDILSTLQRLQLANE</sequence>
<name>A0A0M3HUX5_ASCLU</name>